<dbReference type="EMBL" id="ACPB03011952">
    <property type="status" value="NOT_ANNOTATED_CDS"/>
    <property type="molecule type" value="Genomic_DNA"/>
</dbReference>
<name>T1IF16_RHOPR</name>
<evidence type="ECO:0000313" key="2">
    <source>
        <dbReference type="Proteomes" id="UP000015103"/>
    </source>
</evidence>
<dbReference type="Proteomes" id="UP000015103">
    <property type="component" value="Unassembled WGS sequence"/>
</dbReference>
<evidence type="ECO:0000313" key="1">
    <source>
        <dbReference type="EnsemblMetazoa" id="RPRC014885-PA"/>
    </source>
</evidence>
<keyword evidence="2" id="KW-1185">Reference proteome</keyword>
<proteinExistence type="predicted"/>
<reference evidence="1" key="1">
    <citation type="submission" date="2015-05" db="UniProtKB">
        <authorList>
            <consortium name="EnsemblMetazoa"/>
        </authorList>
    </citation>
    <scope>IDENTIFICATION</scope>
</reference>
<dbReference type="HOGENOM" id="CLU_1724574_0_0_1"/>
<accession>T1IF16</accession>
<protein>
    <submittedName>
        <fullName evidence="1">CRAL-TRIO domain-containing protein</fullName>
    </submittedName>
</protein>
<dbReference type="VEuPathDB" id="VectorBase:RPRC014885"/>
<sequence>MEYFPEIYVNRLATFKEVIKHTWRKIICITLPKLTPKGHRVFYIGGNPHKPTPRVEFLDVFQCFLACLEASVLQFRISLHSMIVVDTRFLNENGGSLDKIKFRQFLDRYMPLCRGGALPINVEKIFFLFSVKNDAMWKIYKYILNFDLGDME</sequence>
<dbReference type="InParanoid" id="T1IF16"/>
<dbReference type="EnsemblMetazoa" id="RPRC014885-RA">
    <property type="protein sequence ID" value="RPRC014885-PA"/>
    <property type="gene ID" value="RPRC014885"/>
</dbReference>
<organism evidence="1 2">
    <name type="scientific">Rhodnius prolixus</name>
    <name type="common">Triatomid bug</name>
    <dbReference type="NCBI Taxonomy" id="13249"/>
    <lineage>
        <taxon>Eukaryota</taxon>
        <taxon>Metazoa</taxon>
        <taxon>Ecdysozoa</taxon>
        <taxon>Arthropoda</taxon>
        <taxon>Hexapoda</taxon>
        <taxon>Insecta</taxon>
        <taxon>Pterygota</taxon>
        <taxon>Neoptera</taxon>
        <taxon>Paraneoptera</taxon>
        <taxon>Hemiptera</taxon>
        <taxon>Heteroptera</taxon>
        <taxon>Panheteroptera</taxon>
        <taxon>Cimicomorpha</taxon>
        <taxon>Reduviidae</taxon>
        <taxon>Triatominae</taxon>
        <taxon>Rhodnius</taxon>
    </lineage>
</organism>
<dbReference type="AlphaFoldDB" id="T1IF16"/>